<keyword evidence="4 10" id="KW-1133">Transmembrane helix</keyword>
<keyword evidence="21" id="KW-1185">Reference proteome</keyword>
<evidence type="ECO:0000313" key="12">
    <source>
        <dbReference type="EMBL" id="KAE8932874.1"/>
    </source>
</evidence>
<dbReference type="EMBL" id="QXGB01000996">
    <property type="protein sequence ID" value="KAE9199342.1"/>
    <property type="molecule type" value="Genomic_DNA"/>
</dbReference>
<dbReference type="InterPro" id="IPR039859">
    <property type="entry name" value="PFA4/ZDH16/20/ERF2-like"/>
</dbReference>
<evidence type="ECO:0000313" key="19">
    <source>
        <dbReference type="EMBL" id="KAE9215653.1"/>
    </source>
</evidence>
<evidence type="ECO:0000313" key="25">
    <source>
        <dbReference type="Proteomes" id="UP000460718"/>
    </source>
</evidence>
<comment type="catalytic activity">
    <reaction evidence="9 10">
        <text>L-cysteinyl-[protein] + hexadecanoyl-CoA = S-hexadecanoyl-L-cysteinyl-[protein] + CoA</text>
        <dbReference type="Rhea" id="RHEA:36683"/>
        <dbReference type="Rhea" id="RHEA-COMP:10131"/>
        <dbReference type="Rhea" id="RHEA-COMP:11032"/>
        <dbReference type="ChEBI" id="CHEBI:29950"/>
        <dbReference type="ChEBI" id="CHEBI:57287"/>
        <dbReference type="ChEBI" id="CHEBI:57379"/>
        <dbReference type="ChEBI" id="CHEBI:74151"/>
        <dbReference type="EC" id="2.3.1.225"/>
    </reaction>
</comment>
<dbReference type="AlphaFoldDB" id="A0A6A3EGT0"/>
<dbReference type="OrthoDB" id="9909019at2759"/>
<evidence type="ECO:0000256" key="2">
    <source>
        <dbReference type="ARBA" id="ARBA00022679"/>
    </source>
</evidence>
<evidence type="ECO:0000259" key="11">
    <source>
        <dbReference type="Pfam" id="PF01529"/>
    </source>
</evidence>
<feature type="transmembrane region" description="Helical" evidence="10">
    <location>
        <begin position="235"/>
        <end position="258"/>
    </location>
</feature>
<evidence type="ECO:0000313" key="18">
    <source>
        <dbReference type="EMBL" id="KAE9215580.1"/>
    </source>
</evidence>
<dbReference type="EMBL" id="QXFX01000967">
    <property type="protein sequence ID" value="KAE9099675.1"/>
    <property type="molecule type" value="Genomic_DNA"/>
</dbReference>
<dbReference type="GO" id="GO:0005794">
    <property type="term" value="C:Golgi apparatus"/>
    <property type="evidence" value="ECO:0007669"/>
    <property type="project" value="TreeGrafter"/>
</dbReference>
<dbReference type="Proteomes" id="UP000460718">
    <property type="component" value="Unassembled WGS sequence"/>
</dbReference>
<evidence type="ECO:0000256" key="6">
    <source>
        <dbReference type="ARBA" id="ARBA00023139"/>
    </source>
</evidence>
<dbReference type="EMBL" id="QXGD01001070">
    <property type="protein sequence ID" value="KAE9215653.1"/>
    <property type="molecule type" value="Genomic_DNA"/>
</dbReference>
<feature type="transmembrane region" description="Helical" evidence="10">
    <location>
        <begin position="125"/>
        <end position="144"/>
    </location>
</feature>
<name>A0A6A3EGT0_9STRA</name>
<dbReference type="EMBL" id="QXGC01000950">
    <property type="protein sequence ID" value="KAE9215580.1"/>
    <property type="molecule type" value="Genomic_DNA"/>
</dbReference>
<evidence type="ECO:0000256" key="10">
    <source>
        <dbReference type="RuleBase" id="RU079119"/>
    </source>
</evidence>
<dbReference type="EMBL" id="QXFZ01001023">
    <property type="protein sequence ID" value="KAE9098776.1"/>
    <property type="molecule type" value="Genomic_DNA"/>
</dbReference>
<dbReference type="EC" id="2.3.1.225" evidence="10"/>
<evidence type="ECO:0000313" key="17">
    <source>
        <dbReference type="EMBL" id="KAE9199342.1"/>
    </source>
</evidence>
<dbReference type="EMBL" id="QXGA01000955">
    <property type="protein sequence ID" value="KAE9134181.1"/>
    <property type="molecule type" value="Genomic_DNA"/>
</dbReference>
<evidence type="ECO:0000313" key="13">
    <source>
        <dbReference type="EMBL" id="KAE8999562.1"/>
    </source>
</evidence>
<accession>A0A6A3EGT0</accession>
<feature type="domain" description="Palmitoyltransferase DHHC" evidence="11">
    <location>
        <begin position="189"/>
        <end position="257"/>
    </location>
</feature>
<protein>
    <recommendedName>
        <fullName evidence="10">Palmitoyltransferase</fullName>
        <ecNumber evidence="10">2.3.1.225</ecNumber>
    </recommendedName>
</protein>
<evidence type="ECO:0000313" key="22">
    <source>
        <dbReference type="Proteomes" id="UP000440367"/>
    </source>
</evidence>
<dbReference type="GO" id="GO:0006612">
    <property type="term" value="P:protein targeting to membrane"/>
    <property type="evidence" value="ECO:0007669"/>
    <property type="project" value="TreeGrafter"/>
</dbReference>
<keyword evidence="5 10" id="KW-0472">Membrane</keyword>
<dbReference type="Proteomes" id="UP000441208">
    <property type="component" value="Unassembled WGS sequence"/>
</dbReference>
<proteinExistence type="inferred from homology"/>
<evidence type="ECO:0000313" key="23">
    <source>
        <dbReference type="Proteomes" id="UP000440732"/>
    </source>
</evidence>
<comment type="caution">
    <text evidence="12">The sequence shown here is derived from an EMBL/GenBank/DDBJ whole genome shotgun (WGS) entry which is preliminary data.</text>
</comment>
<evidence type="ECO:0000256" key="3">
    <source>
        <dbReference type="ARBA" id="ARBA00022692"/>
    </source>
</evidence>
<dbReference type="Pfam" id="PF01529">
    <property type="entry name" value="DHHC"/>
    <property type="match status" value="1"/>
</dbReference>
<dbReference type="Proteomes" id="UP000476176">
    <property type="component" value="Unassembled WGS sequence"/>
</dbReference>
<evidence type="ECO:0000313" key="20">
    <source>
        <dbReference type="Proteomes" id="UP000429523"/>
    </source>
</evidence>
<keyword evidence="8 10" id="KW-0012">Acyltransferase</keyword>
<dbReference type="GO" id="GO:0019706">
    <property type="term" value="F:protein-cysteine S-palmitoyltransferase activity"/>
    <property type="evidence" value="ECO:0007669"/>
    <property type="project" value="UniProtKB-EC"/>
</dbReference>
<reference evidence="20 21" key="1">
    <citation type="submission" date="2018-08" db="EMBL/GenBank/DDBJ databases">
        <title>Genomic investigation of the strawberry pathogen Phytophthora fragariae indicates pathogenicity is determined by transcriptional variation in three key races.</title>
        <authorList>
            <person name="Adams T.M."/>
            <person name="Armitage A.D."/>
            <person name="Sobczyk M.K."/>
            <person name="Bates H.J."/>
            <person name="Dunwell J.M."/>
            <person name="Nellist C.F."/>
            <person name="Harrison R.J."/>
        </authorList>
    </citation>
    <scope>NUCLEOTIDE SEQUENCE [LARGE SCALE GENOMIC DNA]</scope>
    <source>
        <strain evidence="19 22">BC-1</strain>
        <strain evidence="18 26">BC-23</strain>
        <strain evidence="17 21">NOV-27</strain>
        <strain evidence="16 23">NOV-5</strain>
        <strain evidence="14 24">NOV-71</strain>
        <strain evidence="12 20">NOV-9</strain>
        <strain evidence="15 27">ONT-3</strain>
        <strain evidence="13 25">SCRP245</strain>
    </source>
</reference>
<keyword evidence="7" id="KW-0449">Lipoprotein</keyword>
<organism evidence="12 20">
    <name type="scientific">Phytophthora fragariae</name>
    <dbReference type="NCBI Taxonomy" id="53985"/>
    <lineage>
        <taxon>Eukaryota</taxon>
        <taxon>Sar</taxon>
        <taxon>Stramenopiles</taxon>
        <taxon>Oomycota</taxon>
        <taxon>Peronosporomycetes</taxon>
        <taxon>Peronosporales</taxon>
        <taxon>Peronosporaceae</taxon>
        <taxon>Phytophthora</taxon>
    </lineage>
</organism>
<keyword evidence="6" id="KW-0564">Palmitate</keyword>
<dbReference type="Proteomes" id="UP000440732">
    <property type="component" value="Unassembled WGS sequence"/>
</dbReference>
<dbReference type="InterPro" id="IPR001594">
    <property type="entry name" value="Palmitoyltrfase_DHHC"/>
</dbReference>
<gene>
    <name evidence="19" type="ORF">PF002_g17306</name>
    <name evidence="18" type="ORF">PF004_g14705</name>
    <name evidence="17" type="ORF">PF005_g15778</name>
    <name evidence="16" type="ORF">PF006_g14873</name>
    <name evidence="14" type="ORF">PF007_g16131</name>
    <name evidence="12" type="ORF">PF009_g17107</name>
    <name evidence="15" type="ORF">PF010_g15106</name>
    <name evidence="13" type="ORF">PF011_g14576</name>
</gene>
<keyword evidence="3 10" id="KW-0812">Transmembrane</keyword>
<evidence type="ECO:0000256" key="7">
    <source>
        <dbReference type="ARBA" id="ARBA00023288"/>
    </source>
</evidence>
<evidence type="ECO:0000313" key="15">
    <source>
        <dbReference type="EMBL" id="KAE9099675.1"/>
    </source>
</evidence>
<evidence type="ECO:0000256" key="5">
    <source>
        <dbReference type="ARBA" id="ARBA00023136"/>
    </source>
</evidence>
<evidence type="ECO:0000256" key="8">
    <source>
        <dbReference type="ARBA" id="ARBA00023315"/>
    </source>
</evidence>
<sequence length="286" mass="32089">MGKKGKASIGALEPLRISPPAVSFDKRSCNAECSYEYDNLLARSRLGVRPFPDVERGQPATLDSSHADWQPLQALDGLLCLATHHVLELVQLRRANFGLRWRDTRVERDADVPPPRCMLGPHWHLMLATWCVFCFLASTVNVLTFKKAGVVELGAGIFLSGMCLTCYALIGCSNPGIVRRIELPPDETYTFCDHCDSYRPEGALHCMDCRVCIEEYDHHCPWTGKCVGKGNVRYFYAWLLFLVLAFVYEVIEFTTYLLPPDGQDLPDSSDDSLEIVFPAMTPAPRL</sequence>
<feature type="transmembrane region" description="Helical" evidence="10">
    <location>
        <begin position="150"/>
        <end position="170"/>
    </location>
</feature>
<dbReference type="Proteomes" id="UP000433483">
    <property type="component" value="Unassembled WGS sequence"/>
</dbReference>
<dbReference type="PANTHER" id="PTHR22883">
    <property type="entry name" value="ZINC FINGER DHHC DOMAIN CONTAINING PROTEIN"/>
    <property type="match status" value="1"/>
</dbReference>
<dbReference type="PROSITE" id="PS50216">
    <property type="entry name" value="DHHC"/>
    <property type="match status" value="1"/>
</dbReference>
<comment type="domain">
    <text evidence="10">The DHHC domain is required for palmitoyltransferase activity.</text>
</comment>
<dbReference type="EMBL" id="QXGF01001071">
    <property type="protein sequence ID" value="KAE8932874.1"/>
    <property type="molecule type" value="Genomic_DNA"/>
</dbReference>
<comment type="subcellular location">
    <subcellularLocation>
        <location evidence="1">Endomembrane system</location>
        <topology evidence="1">Multi-pass membrane protein</topology>
    </subcellularLocation>
</comment>
<evidence type="ECO:0000313" key="14">
    <source>
        <dbReference type="EMBL" id="KAE9098776.1"/>
    </source>
</evidence>
<evidence type="ECO:0000313" key="16">
    <source>
        <dbReference type="EMBL" id="KAE9134181.1"/>
    </source>
</evidence>
<dbReference type="EMBL" id="QXFW01000946">
    <property type="protein sequence ID" value="KAE8999562.1"/>
    <property type="molecule type" value="Genomic_DNA"/>
</dbReference>
<evidence type="ECO:0000313" key="24">
    <source>
        <dbReference type="Proteomes" id="UP000441208"/>
    </source>
</evidence>
<evidence type="ECO:0000256" key="1">
    <source>
        <dbReference type="ARBA" id="ARBA00004127"/>
    </source>
</evidence>
<dbReference type="Proteomes" id="UP000440367">
    <property type="component" value="Unassembled WGS sequence"/>
</dbReference>
<dbReference type="Proteomes" id="UP000429523">
    <property type="component" value="Unassembled WGS sequence"/>
</dbReference>
<dbReference type="Proteomes" id="UP000488956">
    <property type="component" value="Unassembled WGS sequence"/>
</dbReference>
<evidence type="ECO:0000313" key="26">
    <source>
        <dbReference type="Proteomes" id="UP000476176"/>
    </source>
</evidence>
<dbReference type="GO" id="GO:0005783">
    <property type="term" value="C:endoplasmic reticulum"/>
    <property type="evidence" value="ECO:0007669"/>
    <property type="project" value="TreeGrafter"/>
</dbReference>
<dbReference type="PANTHER" id="PTHR22883:SF43">
    <property type="entry name" value="PALMITOYLTRANSFERASE APP"/>
    <property type="match status" value="1"/>
</dbReference>
<evidence type="ECO:0000256" key="4">
    <source>
        <dbReference type="ARBA" id="ARBA00022989"/>
    </source>
</evidence>
<evidence type="ECO:0000313" key="21">
    <source>
        <dbReference type="Proteomes" id="UP000433483"/>
    </source>
</evidence>
<evidence type="ECO:0000313" key="27">
    <source>
        <dbReference type="Proteomes" id="UP000488956"/>
    </source>
</evidence>
<keyword evidence="2 10" id="KW-0808">Transferase</keyword>
<evidence type="ECO:0000256" key="9">
    <source>
        <dbReference type="ARBA" id="ARBA00048048"/>
    </source>
</evidence>
<comment type="similarity">
    <text evidence="10">Belongs to the DHHC palmitoyltransferase family.</text>
</comment>